<evidence type="ECO:0000259" key="6">
    <source>
        <dbReference type="PROSITE" id="PS50181"/>
    </source>
</evidence>
<dbReference type="InterPro" id="IPR036047">
    <property type="entry name" value="F-box-like_dom_sf"/>
</dbReference>
<dbReference type="SMART" id="SM00256">
    <property type="entry name" value="FBOX"/>
    <property type="match status" value="1"/>
</dbReference>
<dbReference type="InterPro" id="IPR036322">
    <property type="entry name" value="WD40_repeat_dom_sf"/>
</dbReference>
<feature type="repeat" description="WD" evidence="4">
    <location>
        <begin position="396"/>
        <end position="435"/>
    </location>
</feature>
<dbReference type="GO" id="GO:0005737">
    <property type="term" value="C:cytoplasm"/>
    <property type="evidence" value="ECO:0007669"/>
    <property type="project" value="TreeGrafter"/>
</dbReference>
<evidence type="ECO:0000256" key="3">
    <source>
        <dbReference type="ARBA" id="ARBA00022737"/>
    </source>
</evidence>
<proteinExistence type="inferred from homology"/>
<dbReference type="Proteomes" id="UP001375240">
    <property type="component" value="Unassembled WGS sequence"/>
</dbReference>
<accession>A0AAV9UM37</accession>
<dbReference type="PANTHER" id="PTHR19849:SF1">
    <property type="entry name" value="F-BOX_WD REPEAT-CONTAINING PROTEIN 7"/>
    <property type="match status" value="1"/>
</dbReference>
<comment type="similarity">
    <text evidence="1">Belongs to the WD repeat MET30/SCONB/SCON-2 family.</text>
</comment>
<comment type="caution">
    <text evidence="7">The sequence shown here is derived from an EMBL/GenBank/DDBJ whole genome shotgun (WGS) entry which is preliminary data.</text>
</comment>
<dbReference type="PROSITE" id="PS50294">
    <property type="entry name" value="WD_REPEATS_REGION"/>
    <property type="match status" value="6"/>
</dbReference>
<dbReference type="GO" id="GO:0043130">
    <property type="term" value="F:ubiquitin binding"/>
    <property type="evidence" value="ECO:0007669"/>
    <property type="project" value="TreeGrafter"/>
</dbReference>
<protein>
    <recommendedName>
        <fullName evidence="6">F-box domain-containing protein</fullName>
    </recommendedName>
</protein>
<feature type="compositionally biased region" description="Pro residues" evidence="5">
    <location>
        <begin position="788"/>
        <end position="798"/>
    </location>
</feature>
<dbReference type="InterPro" id="IPR019775">
    <property type="entry name" value="WD40_repeat_CS"/>
</dbReference>
<dbReference type="SUPFAM" id="SSF81383">
    <property type="entry name" value="F-box domain"/>
    <property type="match status" value="1"/>
</dbReference>
<dbReference type="GO" id="GO:0043161">
    <property type="term" value="P:proteasome-mediated ubiquitin-dependent protein catabolic process"/>
    <property type="evidence" value="ECO:0007669"/>
    <property type="project" value="TreeGrafter"/>
</dbReference>
<keyword evidence="8" id="KW-1185">Reference proteome</keyword>
<feature type="region of interest" description="Disordered" evidence="5">
    <location>
        <begin position="106"/>
        <end position="140"/>
    </location>
</feature>
<feature type="compositionally biased region" description="Basic and acidic residues" evidence="5">
    <location>
        <begin position="119"/>
        <end position="128"/>
    </location>
</feature>
<dbReference type="PROSITE" id="PS50181">
    <property type="entry name" value="FBOX"/>
    <property type="match status" value="1"/>
</dbReference>
<dbReference type="GO" id="GO:0005634">
    <property type="term" value="C:nucleus"/>
    <property type="evidence" value="ECO:0007669"/>
    <property type="project" value="TreeGrafter"/>
</dbReference>
<keyword evidence="2 4" id="KW-0853">WD repeat</keyword>
<feature type="compositionally biased region" description="Low complexity" evidence="5">
    <location>
        <begin position="44"/>
        <end position="64"/>
    </location>
</feature>
<reference evidence="7 8" key="1">
    <citation type="submission" date="2019-10" db="EMBL/GenBank/DDBJ databases">
        <authorList>
            <person name="Palmer J.M."/>
        </authorList>
    </citation>
    <scope>NUCLEOTIDE SEQUENCE [LARGE SCALE GENOMIC DNA]</scope>
    <source>
        <strain evidence="7 8">TWF696</strain>
    </source>
</reference>
<dbReference type="InterPro" id="IPR020472">
    <property type="entry name" value="WD40_PAC1"/>
</dbReference>
<dbReference type="Gene3D" id="2.130.10.10">
    <property type="entry name" value="YVTN repeat-like/Quinoprotein amine dehydrogenase"/>
    <property type="match status" value="1"/>
</dbReference>
<feature type="region of interest" description="Disordered" evidence="5">
    <location>
        <begin position="1"/>
        <end position="21"/>
    </location>
</feature>
<feature type="repeat" description="WD" evidence="4">
    <location>
        <begin position="607"/>
        <end position="646"/>
    </location>
</feature>
<dbReference type="Pfam" id="PF12937">
    <property type="entry name" value="F-box-like"/>
    <property type="match status" value="1"/>
</dbReference>
<dbReference type="EMBL" id="JAVHNQ010000006">
    <property type="protein sequence ID" value="KAK6344150.1"/>
    <property type="molecule type" value="Genomic_DNA"/>
</dbReference>
<feature type="domain" description="F-box" evidence="6">
    <location>
        <begin position="187"/>
        <end position="233"/>
    </location>
</feature>
<feature type="repeat" description="WD" evidence="4">
    <location>
        <begin position="647"/>
        <end position="679"/>
    </location>
</feature>
<evidence type="ECO:0000256" key="5">
    <source>
        <dbReference type="SAM" id="MobiDB-lite"/>
    </source>
</evidence>
<feature type="compositionally biased region" description="Polar residues" evidence="5">
    <location>
        <begin position="297"/>
        <end position="318"/>
    </location>
</feature>
<dbReference type="GO" id="GO:0010992">
    <property type="term" value="P:ubiquitin recycling"/>
    <property type="evidence" value="ECO:0007669"/>
    <property type="project" value="TreeGrafter"/>
</dbReference>
<dbReference type="Pfam" id="PF00400">
    <property type="entry name" value="WD40"/>
    <property type="match status" value="6"/>
</dbReference>
<dbReference type="InterPro" id="IPR015943">
    <property type="entry name" value="WD40/YVTN_repeat-like_dom_sf"/>
</dbReference>
<evidence type="ECO:0000256" key="1">
    <source>
        <dbReference type="ARBA" id="ARBA00007968"/>
    </source>
</evidence>
<dbReference type="InterPro" id="IPR001680">
    <property type="entry name" value="WD40_rpt"/>
</dbReference>
<feature type="repeat" description="WD" evidence="4">
    <location>
        <begin position="567"/>
        <end position="606"/>
    </location>
</feature>
<name>A0AAV9UM37_9PEZI</name>
<evidence type="ECO:0000256" key="4">
    <source>
        <dbReference type="PROSITE-ProRule" id="PRU00221"/>
    </source>
</evidence>
<organism evidence="7 8">
    <name type="scientific">Orbilia brochopaga</name>
    <dbReference type="NCBI Taxonomy" id="3140254"/>
    <lineage>
        <taxon>Eukaryota</taxon>
        <taxon>Fungi</taxon>
        <taxon>Dikarya</taxon>
        <taxon>Ascomycota</taxon>
        <taxon>Pezizomycotina</taxon>
        <taxon>Orbiliomycetes</taxon>
        <taxon>Orbiliales</taxon>
        <taxon>Orbiliaceae</taxon>
        <taxon>Orbilia</taxon>
    </lineage>
</organism>
<gene>
    <name evidence="7" type="ORF">TWF696_007792</name>
</gene>
<dbReference type="CDD" id="cd00200">
    <property type="entry name" value="WD40"/>
    <property type="match status" value="1"/>
</dbReference>
<keyword evidence="3" id="KW-0677">Repeat</keyword>
<dbReference type="PRINTS" id="PR00320">
    <property type="entry name" value="GPROTEINBRPT"/>
</dbReference>
<evidence type="ECO:0000313" key="7">
    <source>
        <dbReference type="EMBL" id="KAK6344150.1"/>
    </source>
</evidence>
<feature type="region of interest" description="Disordered" evidence="5">
    <location>
        <begin position="44"/>
        <end position="94"/>
    </location>
</feature>
<feature type="repeat" description="WD" evidence="4">
    <location>
        <begin position="481"/>
        <end position="511"/>
    </location>
</feature>
<dbReference type="AlphaFoldDB" id="A0AAV9UM37"/>
<dbReference type="InterPro" id="IPR001810">
    <property type="entry name" value="F-box_dom"/>
</dbReference>
<feature type="repeat" description="WD" evidence="4">
    <location>
        <begin position="436"/>
        <end position="479"/>
    </location>
</feature>
<dbReference type="Gene3D" id="1.20.1280.50">
    <property type="match status" value="1"/>
</dbReference>
<evidence type="ECO:0000256" key="2">
    <source>
        <dbReference type="ARBA" id="ARBA00022574"/>
    </source>
</evidence>
<feature type="compositionally biased region" description="Pro residues" evidence="5">
    <location>
        <begin position="747"/>
        <end position="764"/>
    </location>
</feature>
<feature type="region of interest" description="Disordered" evidence="5">
    <location>
        <begin position="284"/>
        <end position="328"/>
    </location>
</feature>
<feature type="region of interest" description="Disordered" evidence="5">
    <location>
        <begin position="739"/>
        <end position="822"/>
    </location>
</feature>
<dbReference type="PROSITE" id="PS50082">
    <property type="entry name" value="WD_REPEATS_2"/>
    <property type="match status" value="6"/>
</dbReference>
<evidence type="ECO:0000313" key="8">
    <source>
        <dbReference type="Proteomes" id="UP001375240"/>
    </source>
</evidence>
<dbReference type="SUPFAM" id="SSF50978">
    <property type="entry name" value="WD40 repeat-like"/>
    <property type="match status" value="1"/>
</dbReference>
<dbReference type="PANTHER" id="PTHR19849">
    <property type="entry name" value="PHOSPHOLIPASE A-2-ACTIVATING PROTEIN"/>
    <property type="match status" value="1"/>
</dbReference>
<dbReference type="PROSITE" id="PS00678">
    <property type="entry name" value="WD_REPEATS_1"/>
    <property type="match status" value="2"/>
</dbReference>
<dbReference type="SMART" id="SM00320">
    <property type="entry name" value="WD40"/>
    <property type="match status" value="7"/>
</dbReference>
<feature type="compositionally biased region" description="Low complexity" evidence="5">
    <location>
        <begin position="765"/>
        <end position="787"/>
    </location>
</feature>
<sequence length="887" mass="97191">MSADGDPLSDRYSSIASPDLHPTFQSTISPLAFFTSASSASSSSAAAAAASSSSSSPSFTATATGRSPSILPRQSSLPKPDPGPSLKRPDSPLLRKTHSFKLDEGYGEGAEESQPFQDSHCDSQETARVDYSSPGSPSGAAAEVRVPRWMMELSDDVRKELAYKLVRSLPTSAIASIVERLIPVLHLDFITLLPSELSLQILSYLPPKSLLNASLASKTWRKFAMEPRLWKGLYKAEGWSLNEEEAFEFEREMRGESKRKLQQEAEAFMRTRFVGYNNGSASSDNMSAAATMGSEPRSMSSFSTQQHTPPASFQSNHTTPDEEDMYPSPFVPQRTNPVLMAASTADPANVTSITTYGLTHPRLNWAFVFRNRKKLEENWRTNKYVSFQMPDPAFAHEGHSECIYTIQHSAKYLLSGSRDRSIKIWNIHSRRLVKSLTGHEGSVLCLQFDDAPHEDVIFSGSSDTNVIVWKFSTGERLRTITKAHSESVLNLRFNQKYVVTCSKDKCVKVWSRAQLQFGDGEYEAAVRQIQLGNNRLIDPSQLPHYIQMTGHARPTKDLPPLTLIHTLVGHNAAVNAIQLNGHEVVSASGDRLIKLWNLKNGLCEKTYVGHKKGIACIQYDGVKIVSGSSDKSIRVWDKASQAEIARLEGHTGLVRTVQAGGPWNARIVSGGYDETIRIWRREDENGELDDGENPGIFGSLRDGVSWRTTGILRHVNEVPPARAHGHALAQAAAAAAAANAAVMQQQQPPPPPPPPAAIAPPNPANPALNAAQNAFANVNNHPAGNAAPPVPAPAPAPHPHPHAHHPPPPQFNVAPIPPANVQQFLPQPWNPQNHNLAPPAAAAQNQNKVFKLQFDARFVWCCSQDMRIVGWDFAANDQDIIEASRFF</sequence>
<feature type="compositionally biased region" description="Pro residues" evidence="5">
    <location>
        <begin position="806"/>
        <end position="818"/>
    </location>
</feature>